<evidence type="ECO:0000256" key="8">
    <source>
        <dbReference type="ARBA" id="ARBA00023180"/>
    </source>
</evidence>
<dbReference type="Gene3D" id="2.60.40.420">
    <property type="entry name" value="Cupredoxins - blue copper proteins"/>
    <property type="match status" value="3"/>
</dbReference>
<keyword evidence="9" id="KW-0439">Lignin degradation</keyword>
<dbReference type="SMR" id="X2KVR6"/>
<dbReference type="AlphaFoldDB" id="X2KVR6"/>
<keyword evidence="8" id="KW-0325">Glycoprotein</keyword>
<feature type="domain" description="Plastocyanin-like" evidence="11">
    <location>
        <begin position="217"/>
        <end position="363"/>
    </location>
</feature>
<dbReference type="InterPro" id="IPR008972">
    <property type="entry name" value="Cupredoxin"/>
</dbReference>
<keyword evidence="5" id="KW-0479">Metal-binding</keyword>
<feature type="signal peptide" evidence="10">
    <location>
        <begin position="1"/>
        <end position="20"/>
    </location>
</feature>
<feature type="domain" description="Plastocyanin-like" evidence="12">
    <location>
        <begin position="439"/>
        <end position="563"/>
    </location>
</feature>
<sequence length="615" mass="66604">MKSFVALGVSLLGFSSHANAAAVNVERMEMSSFGTRNTIEQRQASTACSSTGNGNGPNSRNCWTPGFTSSTDMYTSWPNTGKIVSYNLRIENTTCNPDGGGERVCMVINGRTPGPTIVADWGDTIRVTVRNQLQHNGTSIHWHGFRMLNKNIQDGTNGITECALAPGDLKTYEFQATEYGTSWYHSHFSHQYGDGVLGTVQINGPATANYDVDLGTMPMTDWTYETAFQAALKAKANAQTQGGPPQADNILVNGTAKNKNGGGSWNKVSIQSGKKYRLRLINTSVDANLLVSLDGHPFQVIATDFVPVEPYNTNYIQIGIGQRYDVIINANQTAGNYWFRSAADANCQSSAAREGRAIFTYAGQTVADPSTSALPNPPTGCFDPVTTPKIVKNVPSNTFAAQSKSMSVALGPVSVQNNTVLWTVNGSSQIVDPGNPTIKYVAEQNNSFPKALNLIDVPSTSANTWTYWIIQQATGAPPIAHPIHLHGHDSYILGQGVGQFNAANDMSKLRFTNPPRRDVAQLPGSGWLVLAYPTDNPGAWVMHCHIAFHVGMGLSVQFLERKQSINLPAPGGPWYENCKNWASYQASGKAIYPQDDSALKRRWPALGSEGPMSEW</sequence>
<dbReference type="CDD" id="cd13901">
    <property type="entry name" value="CuRO_3_MaLCC_like"/>
    <property type="match status" value="1"/>
</dbReference>
<evidence type="ECO:0000259" key="11">
    <source>
        <dbReference type="Pfam" id="PF00394"/>
    </source>
</evidence>
<dbReference type="PANTHER" id="PTHR11709:SF87">
    <property type="entry name" value="LACCASE"/>
    <property type="match status" value="1"/>
</dbReference>
<dbReference type="Pfam" id="PF07731">
    <property type="entry name" value="Cu-oxidase_2"/>
    <property type="match status" value="1"/>
</dbReference>
<keyword evidence="6" id="KW-0560">Oxidoreductase</keyword>
<comment type="cofactor">
    <cofactor evidence="2">
        <name>Cu cation</name>
        <dbReference type="ChEBI" id="CHEBI:23378"/>
    </cofactor>
</comment>
<evidence type="ECO:0000259" key="13">
    <source>
        <dbReference type="Pfam" id="PF07732"/>
    </source>
</evidence>
<dbReference type="SUPFAM" id="SSF49503">
    <property type="entry name" value="Cupredoxins"/>
    <property type="match status" value="3"/>
</dbReference>
<protein>
    <recommendedName>
        <fullName evidence="4">laccase</fullName>
        <ecNumber evidence="4">1.10.3.2</ecNumber>
    </recommendedName>
</protein>
<evidence type="ECO:0000256" key="5">
    <source>
        <dbReference type="ARBA" id="ARBA00022723"/>
    </source>
</evidence>
<evidence type="ECO:0000256" key="3">
    <source>
        <dbReference type="ARBA" id="ARBA00010609"/>
    </source>
</evidence>
<dbReference type="GO" id="GO:0052716">
    <property type="term" value="F:hydroquinone:oxygen oxidoreductase activity"/>
    <property type="evidence" value="ECO:0007669"/>
    <property type="project" value="UniProtKB-EC"/>
</dbReference>
<accession>X2KVR6</accession>
<evidence type="ECO:0000256" key="6">
    <source>
        <dbReference type="ARBA" id="ARBA00023002"/>
    </source>
</evidence>
<evidence type="ECO:0000256" key="1">
    <source>
        <dbReference type="ARBA" id="ARBA00000349"/>
    </source>
</evidence>
<feature type="chain" id="PRO_5004951316" description="laccase" evidence="10">
    <location>
        <begin position="21"/>
        <end position="615"/>
    </location>
</feature>
<comment type="catalytic activity">
    <reaction evidence="1">
        <text>4 hydroquinone + O2 = 4 benzosemiquinone + 2 H2O</text>
        <dbReference type="Rhea" id="RHEA:11276"/>
        <dbReference type="ChEBI" id="CHEBI:15377"/>
        <dbReference type="ChEBI" id="CHEBI:15379"/>
        <dbReference type="ChEBI" id="CHEBI:17594"/>
        <dbReference type="ChEBI" id="CHEBI:17977"/>
        <dbReference type="EC" id="1.10.3.2"/>
    </reaction>
</comment>
<evidence type="ECO:0000256" key="9">
    <source>
        <dbReference type="ARBA" id="ARBA00023185"/>
    </source>
</evidence>
<dbReference type="CDD" id="cd13880">
    <property type="entry name" value="CuRO_2_MaLCC_like"/>
    <property type="match status" value="1"/>
</dbReference>
<evidence type="ECO:0000256" key="4">
    <source>
        <dbReference type="ARBA" id="ARBA00012297"/>
    </source>
</evidence>
<dbReference type="InterPro" id="IPR045087">
    <property type="entry name" value="Cu-oxidase_fam"/>
</dbReference>
<evidence type="ECO:0000313" key="14">
    <source>
        <dbReference type="EMBL" id="AHN82367.1"/>
    </source>
</evidence>
<reference evidence="14" key="1">
    <citation type="submission" date="2014-01" db="EMBL/GenBank/DDBJ databases">
        <authorList>
            <person name="Yang Y."/>
            <person name="Guan Z."/>
            <person name="Ding Y."/>
            <person name="Liao X."/>
            <person name="Cai Y."/>
        </authorList>
    </citation>
    <scope>NUCLEOTIDE SEQUENCE</scope>
    <source>
        <strain evidence="14">SUPER-H168</strain>
    </source>
</reference>
<dbReference type="EC" id="1.10.3.2" evidence="4"/>
<organism evidence="14">
    <name type="scientific">Shiraia sp. SUPER-H168</name>
    <dbReference type="NCBI Taxonomy" id="485399"/>
    <lineage>
        <taxon>Eukaryota</taxon>
        <taxon>Fungi</taxon>
        <taxon>Dikarya</taxon>
        <taxon>Ascomycota</taxon>
        <taxon>Pezizomycotina</taxon>
        <taxon>Dothideomycetes</taxon>
        <taxon>Pleosporomycetidae</taxon>
        <taxon>Pleosporales</taxon>
        <taxon>Shiraiaceae</taxon>
        <taxon>Shiraia</taxon>
    </lineage>
</organism>
<dbReference type="InterPro" id="IPR011707">
    <property type="entry name" value="Cu-oxidase-like_N"/>
</dbReference>
<evidence type="ECO:0000259" key="12">
    <source>
        <dbReference type="Pfam" id="PF07731"/>
    </source>
</evidence>
<evidence type="ECO:0000256" key="2">
    <source>
        <dbReference type="ARBA" id="ARBA00001935"/>
    </source>
</evidence>
<dbReference type="PROSITE" id="PS00080">
    <property type="entry name" value="MULTICOPPER_OXIDASE2"/>
    <property type="match status" value="1"/>
</dbReference>
<dbReference type="EMBL" id="KJ094570">
    <property type="protein sequence ID" value="AHN82367.1"/>
    <property type="molecule type" value="mRNA"/>
</dbReference>
<dbReference type="InterPro" id="IPR002355">
    <property type="entry name" value="Cu_oxidase_Cu_BS"/>
</dbReference>
<dbReference type="FunFam" id="2.60.40.420:FF:000045">
    <property type="entry name" value="Laccase 2"/>
    <property type="match status" value="1"/>
</dbReference>
<dbReference type="CDD" id="cd13854">
    <property type="entry name" value="CuRO_1_MaLCC_like"/>
    <property type="match status" value="1"/>
</dbReference>
<comment type="similarity">
    <text evidence="3">Belongs to the multicopper oxidase family.</text>
</comment>
<dbReference type="PANTHER" id="PTHR11709">
    <property type="entry name" value="MULTI-COPPER OXIDASE"/>
    <property type="match status" value="1"/>
</dbReference>
<dbReference type="InterPro" id="IPR001117">
    <property type="entry name" value="Cu-oxidase_2nd"/>
</dbReference>
<dbReference type="Pfam" id="PF00394">
    <property type="entry name" value="Cu-oxidase"/>
    <property type="match status" value="1"/>
</dbReference>
<dbReference type="Pfam" id="PF07732">
    <property type="entry name" value="Cu-oxidase_3"/>
    <property type="match status" value="1"/>
</dbReference>
<keyword evidence="7" id="KW-0186">Copper</keyword>
<feature type="domain" description="Plastocyanin-like" evidence="13">
    <location>
        <begin position="90"/>
        <end position="205"/>
    </location>
</feature>
<name>X2KVR6_9PLEO</name>
<dbReference type="InterPro" id="IPR011706">
    <property type="entry name" value="Cu-oxidase_C"/>
</dbReference>
<evidence type="ECO:0000256" key="10">
    <source>
        <dbReference type="SAM" id="SignalP"/>
    </source>
</evidence>
<evidence type="ECO:0000256" key="7">
    <source>
        <dbReference type="ARBA" id="ARBA00023008"/>
    </source>
</evidence>
<proteinExistence type="evidence at transcript level"/>
<dbReference type="InterPro" id="IPR033138">
    <property type="entry name" value="Cu_oxidase_CS"/>
</dbReference>
<dbReference type="FunFam" id="2.60.40.420:FF:000021">
    <property type="entry name" value="Extracellular dihydrogeodin oxidase/laccase"/>
    <property type="match status" value="1"/>
</dbReference>
<dbReference type="GO" id="GO:0005507">
    <property type="term" value="F:copper ion binding"/>
    <property type="evidence" value="ECO:0007669"/>
    <property type="project" value="InterPro"/>
</dbReference>
<keyword evidence="10" id="KW-0732">Signal</keyword>
<dbReference type="GO" id="GO:0046274">
    <property type="term" value="P:lignin catabolic process"/>
    <property type="evidence" value="ECO:0007669"/>
    <property type="project" value="UniProtKB-KW"/>
</dbReference>
<dbReference type="PROSITE" id="PS00079">
    <property type="entry name" value="MULTICOPPER_OXIDASE1"/>
    <property type="match status" value="1"/>
</dbReference>